<dbReference type="Ensembl" id="ENSFTIT00000008119.1">
    <property type="protein sequence ID" value="ENSFTIP00000007784.1"/>
    <property type="gene ID" value="ENSFTIG00000005289.1"/>
</dbReference>
<reference evidence="3" key="1">
    <citation type="submission" date="2025-08" db="UniProtKB">
        <authorList>
            <consortium name="Ensembl"/>
        </authorList>
    </citation>
    <scope>IDENTIFICATION</scope>
</reference>
<feature type="region of interest" description="Disordered" evidence="2">
    <location>
        <begin position="229"/>
        <end position="309"/>
    </location>
</feature>
<dbReference type="GO" id="GO:0051082">
    <property type="term" value="F:unfolded protein binding"/>
    <property type="evidence" value="ECO:0007669"/>
    <property type="project" value="TreeGrafter"/>
</dbReference>
<feature type="region of interest" description="Disordered" evidence="2">
    <location>
        <begin position="1"/>
        <end position="25"/>
    </location>
</feature>
<protein>
    <recommendedName>
        <fullName evidence="1">Vacuolar ATPase assembly protein VMA22</fullName>
    </recommendedName>
</protein>
<accession>A0A8C4U7W6</accession>
<dbReference type="PANTHER" id="PTHR31996:SF2">
    <property type="entry name" value="COILED-COIL DOMAIN-CONTAINING PROTEIN 115"/>
    <property type="match status" value="1"/>
</dbReference>
<sequence length="309" mass="32737">MAAEPASFRQALSPHPGSASRPSPVLIGRRAAAGGCYWRRPLPGVWPRCGPGMAAAMEGPPGLGAALDAAALELLDALEMLQERRQVLTQLLRQGWLSLSQARYSLGCHRVSSLQYGATMVPRVRVLPREGTPHFDEVPGTARDTEDPDPQQEGGDGLRQRRGPPEKRGAPPRAPPDPLAWFGVLVPPSLRQAQGSFVQGVTVAVELAGLQAAVEAAATRYRGLLRRARHPDGDADTTVTPSDETSGTKMACGNETTGDTKTPGDTGTYREPEVTWRDTGDTMTHGNKGTGSDTTSIGDKETPATSPPP</sequence>
<dbReference type="OMA" id="PPDPLAW"/>
<dbReference type="GO" id="GO:0070072">
    <property type="term" value="P:vacuolar proton-transporting V-type ATPase complex assembly"/>
    <property type="evidence" value="ECO:0007669"/>
    <property type="project" value="InterPro"/>
</dbReference>
<proteinExistence type="predicted"/>
<evidence type="ECO:0000313" key="4">
    <source>
        <dbReference type="Proteomes" id="UP000694562"/>
    </source>
</evidence>
<feature type="compositionally biased region" description="Basic and acidic residues" evidence="2">
    <location>
        <begin position="268"/>
        <end position="280"/>
    </location>
</feature>
<keyword evidence="4" id="KW-1185">Reference proteome</keyword>
<feature type="region of interest" description="Disordered" evidence="2">
    <location>
        <begin position="128"/>
        <end position="180"/>
    </location>
</feature>
<organism evidence="3 4">
    <name type="scientific">Falco tinnunculus</name>
    <name type="common">Common kestrel</name>
    <dbReference type="NCBI Taxonomy" id="100819"/>
    <lineage>
        <taxon>Eukaryota</taxon>
        <taxon>Metazoa</taxon>
        <taxon>Chordata</taxon>
        <taxon>Craniata</taxon>
        <taxon>Vertebrata</taxon>
        <taxon>Euteleostomi</taxon>
        <taxon>Archelosauria</taxon>
        <taxon>Archosauria</taxon>
        <taxon>Dinosauria</taxon>
        <taxon>Saurischia</taxon>
        <taxon>Theropoda</taxon>
        <taxon>Coelurosauria</taxon>
        <taxon>Aves</taxon>
        <taxon>Neognathae</taxon>
        <taxon>Neoaves</taxon>
        <taxon>Telluraves</taxon>
        <taxon>Australaves</taxon>
        <taxon>Falconiformes</taxon>
        <taxon>Falconidae</taxon>
        <taxon>Falco</taxon>
    </lineage>
</organism>
<feature type="compositionally biased region" description="Polar residues" evidence="2">
    <location>
        <begin position="281"/>
        <end position="297"/>
    </location>
</feature>
<reference evidence="3" key="2">
    <citation type="submission" date="2025-09" db="UniProtKB">
        <authorList>
            <consortium name="Ensembl"/>
        </authorList>
    </citation>
    <scope>IDENTIFICATION</scope>
</reference>
<evidence type="ECO:0000256" key="2">
    <source>
        <dbReference type="SAM" id="MobiDB-lite"/>
    </source>
</evidence>
<feature type="compositionally biased region" description="Polar residues" evidence="2">
    <location>
        <begin position="237"/>
        <end position="248"/>
    </location>
</feature>
<dbReference type="AlphaFoldDB" id="A0A8C4U7W6"/>
<dbReference type="OrthoDB" id="9397976at2759"/>
<feature type="compositionally biased region" description="Basic and acidic residues" evidence="2">
    <location>
        <begin position="128"/>
        <end position="137"/>
    </location>
</feature>
<name>A0A8C4U7W6_FALTI</name>
<evidence type="ECO:0000256" key="1">
    <source>
        <dbReference type="ARBA" id="ARBA00093634"/>
    </source>
</evidence>
<feature type="compositionally biased region" description="Low complexity" evidence="2">
    <location>
        <begin position="256"/>
        <end position="267"/>
    </location>
</feature>
<feature type="compositionally biased region" description="Basic and acidic residues" evidence="2">
    <location>
        <begin position="156"/>
        <end position="169"/>
    </location>
</feature>
<dbReference type="InterPro" id="IPR040357">
    <property type="entry name" value="Vma22/CCDC115"/>
</dbReference>
<dbReference type="PANTHER" id="PTHR31996">
    <property type="entry name" value="COILED-COIL DOMAIN-CONTAINING PROTEIN 115"/>
    <property type="match status" value="1"/>
</dbReference>
<dbReference type="Pfam" id="PF21730">
    <property type="entry name" value="Vma22_CCDC115"/>
    <property type="match status" value="1"/>
</dbReference>
<evidence type="ECO:0000313" key="3">
    <source>
        <dbReference type="Ensembl" id="ENSFTIP00000007784.1"/>
    </source>
</evidence>
<dbReference type="Proteomes" id="UP000694562">
    <property type="component" value="Unplaced"/>
</dbReference>